<dbReference type="EMBL" id="CM000640">
    <property type="protein sequence ID" value="EED93600.1"/>
    <property type="molecule type" value="Genomic_DNA"/>
</dbReference>
<feature type="compositionally biased region" description="Basic and acidic residues" evidence="1">
    <location>
        <begin position="510"/>
        <end position="520"/>
    </location>
</feature>
<name>B8BWV9_THAPS</name>
<evidence type="ECO:0000256" key="1">
    <source>
        <dbReference type="SAM" id="MobiDB-lite"/>
    </source>
</evidence>
<dbReference type="InParanoid" id="B8BWV9"/>
<feature type="compositionally biased region" description="Polar residues" evidence="1">
    <location>
        <begin position="1"/>
        <end position="20"/>
    </location>
</feature>
<accession>B8BWV9</accession>
<feature type="region of interest" description="Disordered" evidence="1">
    <location>
        <begin position="206"/>
        <end position="229"/>
    </location>
</feature>
<evidence type="ECO:0000313" key="3">
    <source>
        <dbReference type="Proteomes" id="UP000001449"/>
    </source>
</evidence>
<feature type="compositionally biased region" description="Low complexity" evidence="1">
    <location>
        <begin position="559"/>
        <end position="597"/>
    </location>
</feature>
<gene>
    <name evidence="2" type="ORF">THAPSDRAFT_3123</name>
</gene>
<sequence>MPSVFNFRNASRSGNTRNNNGDGGLMVVDGAKNQQPQQQTYQFTPQQLAQYQQQNMQLQSGQRAPSPQVQHLNAQLNANHNHHHQVGERSLNSGPVKTYSEERNESEAHYTAAVNNSRGGGGSEREAPPPSSNASLSKFNQGYSTQSQQQVVSPTTTIGNAAAATAARDYAMRATNAAMMSKQPETPTTAIANAAAAAAVASAKGGVPMGQRTTSNVSATSAPSAVQRRKQRIITPNMVKRRNIITLPLVMKSDEDGTKKNGAEGSSDVSVNESVNTEMTEKVSNSREGRRKSKYIGGLKRMDTIESKGTMDSSVGVVVESSGSKDTDTVDVDVPSNESLVSVAEYTIAKEAGVVGAPTSSAEMKASYEKKSSLMTVAEFEMASSANNNAPPTTKNAKQLTVDTKSIASRNPASNLISPPNKEAVEVTLPKDSASTVSEEEIIGSGTATVTSLLKYLWKPESKNTDKEEESSSVAVVEHVVAVAVEEELVVKEEMEDEESVGESPKSKIVVKDEASKEETSPSESSTADVPATSKEASSVVAGDNSGTDESPSSDLQEDSVSSDGKGSSSNEQSSLPSSKASSKQQSRTSSRAASKQFNSVNDSAPKVDANPSKKSKSSKKKKRGALTSFLGKKSKVIGENEEYGPEDQPVEAESDGMDIHLQATLSDAELSSVQSSVTTDKAFDQTPSIIKRTSSLIRNPMHRKKAKDEEMEELVKRMKHGKSAAKEDNRKKEEFDEVIPNTDESYVIVEKFVRKKTSKEEEENYYDEVVHDDTMVSREIVDDTILTERGVSFVGSSDESSEVQALVSKNTFESLAKQVNLPDVKDGTKLEMKSNSFRLSAVSGTGIDTMPSPLAQHVRFKKAAIEGGTQMLSSSNATQQSYPMVRTVSSGIGSPMRVDSVDHATQTSNQPSDNKAFGAFSDVVESVALFSARVCMGTGAAMVNCADSCSDKPRKGSRNAILASNSFVEGDPSYISPRNAQSDNIFRETPGGISHTQSTEEVMAKALAIALRQMPEEEQVALTRQLSMKSNQERGKSFEEVEEYNDQAMSVDGMFVPAKHGARRRKKRVPRNIAVKPKEGHKKREHHHHVEEEEEESDPIETKRTNSTRKSGKKPGALRAIAKGIKGLARTRFAVMYEV</sequence>
<feature type="compositionally biased region" description="Basic residues" evidence="1">
    <location>
        <begin position="614"/>
        <end position="625"/>
    </location>
</feature>
<dbReference type="eggNOG" id="ENOG502QZ9B">
    <property type="taxonomic scope" value="Eukaryota"/>
</dbReference>
<feature type="region of interest" description="Disordered" evidence="1">
    <location>
        <begin position="491"/>
        <end position="664"/>
    </location>
</feature>
<feature type="compositionally biased region" description="Polar residues" evidence="1">
    <location>
        <begin position="132"/>
        <end position="143"/>
    </location>
</feature>
<protein>
    <submittedName>
        <fullName evidence="2">Uncharacterized protein</fullName>
    </submittedName>
</protein>
<evidence type="ECO:0000313" key="2">
    <source>
        <dbReference type="EMBL" id="EED93600.1"/>
    </source>
</evidence>
<feature type="compositionally biased region" description="Polar residues" evidence="1">
    <location>
        <begin position="545"/>
        <end position="555"/>
    </location>
</feature>
<proteinExistence type="predicted"/>
<feature type="region of interest" description="Disordered" evidence="1">
    <location>
        <begin position="1077"/>
        <end position="1119"/>
    </location>
</feature>
<feature type="compositionally biased region" description="Polar residues" evidence="1">
    <location>
        <begin position="267"/>
        <end position="278"/>
    </location>
</feature>
<dbReference type="KEGG" id="tps:THAPSDRAFT_3123"/>
<keyword evidence="3" id="KW-1185">Reference proteome</keyword>
<feature type="region of interest" description="Disordered" evidence="1">
    <location>
        <begin position="82"/>
        <end position="152"/>
    </location>
</feature>
<dbReference type="HOGENOM" id="CLU_277934_0_0_1"/>
<feature type="compositionally biased region" description="Acidic residues" evidence="1">
    <location>
        <begin position="640"/>
        <end position="657"/>
    </location>
</feature>
<feature type="compositionally biased region" description="Polar residues" evidence="1">
    <location>
        <begin position="211"/>
        <end position="224"/>
    </location>
</feature>
<feature type="region of interest" description="Disordered" evidence="1">
    <location>
        <begin position="1"/>
        <end position="38"/>
    </location>
</feature>
<feature type="compositionally biased region" description="Basic and acidic residues" evidence="1">
    <location>
        <begin position="99"/>
        <end position="108"/>
    </location>
</feature>
<dbReference type="GeneID" id="7452807"/>
<dbReference type="Proteomes" id="UP000001449">
    <property type="component" value="Chromosome 3"/>
</dbReference>
<feature type="compositionally biased region" description="Basic and acidic residues" evidence="1">
    <location>
        <begin position="279"/>
        <end position="288"/>
    </location>
</feature>
<organism evidence="2 3">
    <name type="scientific">Thalassiosira pseudonana</name>
    <name type="common">Marine diatom</name>
    <name type="synonym">Cyclotella nana</name>
    <dbReference type="NCBI Taxonomy" id="35128"/>
    <lineage>
        <taxon>Eukaryota</taxon>
        <taxon>Sar</taxon>
        <taxon>Stramenopiles</taxon>
        <taxon>Ochrophyta</taxon>
        <taxon>Bacillariophyta</taxon>
        <taxon>Coscinodiscophyceae</taxon>
        <taxon>Thalassiosirophycidae</taxon>
        <taxon>Thalassiosirales</taxon>
        <taxon>Thalassiosiraceae</taxon>
        <taxon>Thalassiosira</taxon>
    </lineage>
</organism>
<dbReference type="AlphaFoldDB" id="B8BWV9"/>
<reference evidence="2 3" key="1">
    <citation type="journal article" date="2004" name="Science">
        <title>The genome of the diatom Thalassiosira pseudonana: ecology, evolution, and metabolism.</title>
        <authorList>
            <person name="Armbrust E.V."/>
            <person name="Berges J.A."/>
            <person name="Bowler C."/>
            <person name="Green B.R."/>
            <person name="Martinez D."/>
            <person name="Putnam N.H."/>
            <person name="Zhou S."/>
            <person name="Allen A.E."/>
            <person name="Apt K.E."/>
            <person name="Bechner M."/>
            <person name="Brzezinski M.A."/>
            <person name="Chaal B.K."/>
            <person name="Chiovitti A."/>
            <person name="Davis A.K."/>
            <person name="Demarest M.S."/>
            <person name="Detter J.C."/>
            <person name="Glavina T."/>
            <person name="Goodstein D."/>
            <person name="Hadi M.Z."/>
            <person name="Hellsten U."/>
            <person name="Hildebrand M."/>
            <person name="Jenkins B.D."/>
            <person name="Jurka J."/>
            <person name="Kapitonov V.V."/>
            <person name="Kroger N."/>
            <person name="Lau W.W."/>
            <person name="Lane T.W."/>
            <person name="Larimer F.W."/>
            <person name="Lippmeier J.C."/>
            <person name="Lucas S."/>
            <person name="Medina M."/>
            <person name="Montsant A."/>
            <person name="Obornik M."/>
            <person name="Parker M.S."/>
            <person name="Palenik B."/>
            <person name="Pazour G.J."/>
            <person name="Richardson P.M."/>
            <person name="Rynearson T.A."/>
            <person name="Saito M.A."/>
            <person name="Schwartz D.C."/>
            <person name="Thamatrakoln K."/>
            <person name="Valentin K."/>
            <person name="Vardi A."/>
            <person name="Wilkerson F.P."/>
            <person name="Rokhsar D.S."/>
        </authorList>
    </citation>
    <scope>NUCLEOTIDE SEQUENCE [LARGE SCALE GENOMIC DNA]</scope>
    <source>
        <strain evidence="2 3">CCMP1335</strain>
    </source>
</reference>
<feature type="region of interest" description="Disordered" evidence="1">
    <location>
        <begin position="254"/>
        <end position="290"/>
    </location>
</feature>
<dbReference type="RefSeq" id="XP_002288164.1">
    <property type="nucleotide sequence ID" value="XM_002288128.1"/>
</dbReference>
<reference evidence="2 3" key="2">
    <citation type="journal article" date="2008" name="Nature">
        <title>The Phaeodactylum genome reveals the evolutionary history of diatom genomes.</title>
        <authorList>
            <person name="Bowler C."/>
            <person name="Allen A.E."/>
            <person name="Badger J.H."/>
            <person name="Grimwood J."/>
            <person name="Jabbari K."/>
            <person name="Kuo A."/>
            <person name="Maheswari U."/>
            <person name="Martens C."/>
            <person name="Maumus F."/>
            <person name="Otillar R.P."/>
            <person name="Rayko E."/>
            <person name="Salamov A."/>
            <person name="Vandepoele K."/>
            <person name="Beszteri B."/>
            <person name="Gruber A."/>
            <person name="Heijde M."/>
            <person name="Katinka M."/>
            <person name="Mock T."/>
            <person name="Valentin K."/>
            <person name="Verret F."/>
            <person name="Berges J.A."/>
            <person name="Brownlee C."/>
            <person name="Cadoret J.P."/>
            <person name="Chiovitti A."/>
            <person name="Choi C.J."/>
            <person name="Coesel S."/>
            <person name="De Martino A."/>
            <person name="Detter J.C."/>
            <person name="Durkin C."/>
            <person name="Falciatore A."/>
            <person name="Fournet J."/>
            <person name="Haruta M."/>
            <person name="Huysman M.J."/>
            <person name="Jenkins B.D."/>
            <person name="Jiroutova K."/>
            <person name="Jorgensen R.E."/>
            <person name="Joubert Y."/>
            <person name="Kaplan A."/>
            <person name="Kroger N."/>
            <person name="Kroth P.G."/>
            <person name="La Roche J."/>
            <person name="Lindquist E."/>
            <person name="Lommer M."/>
            <person name="Martin-Jezequel V."/>
            <person name="Lopez P.J."/>
            <person name="Lucas S."/>
            <person name="Mangogna M."/>
            <person name="McGinnis K."/>
            <person name="Medlin L.K."/>
            <person name="Montsant A."/>
            <person name="Oudot-Le Secq M.P."/>
            <person name="Napoli C."/>
            <person name="Obornik M."/>
            <person name="Parker M.S."/>
            <person name="Petit J.L."/>
            <person name="Porcel B.M."/>
            <person name="Poulsen N."/>
            <person name="Robison M."/>
            <person name="Rychlewski L."/>
            <person name="Rynearson T.A."/>
            <person name="Schmutz J."/>
            <person name="Shapiro H."/>
            <person name="Siaut M."/>
            <person name="Stanley M."/>
            <person name="Sussman M.R."/>
            <person name="Taylor A.R."/>
            <person name="Vardi A."/>
            <person name="von Dassow P."/>
            <person name="Vyverman W."/>
            <person name="Willis A."/>
            <person name="Wyrwicz L.S."/>
            <person name="Rokhsar D.S."/>
            <person name="Weissenbach J."/>
            <person name="Armbrust E.V."/>
            <person name="Green B.R."/>
            <person name="Van de Peer Y."/>
            <person name="Grigoriev I.V."/>
        </authorList>
    </citation>
    <scope>NUCLEOTIDE SEQUENCE [LARGE SCALE GENOMIC DNA]</scope>
    <source>
        <strain evidence="2 3">CCMP1335</strain>
    </source>
</reference>
<dbReference type="PaxDb" id="35128-Thaps3123"/>